<sequence length="442" mass="50740">MTSVYWLINALYLDSASKEINFKAAILDVLENEILAIFGKGETIKIITKGRKTCLPHIVRTRYVVIDHAIYVLSGNRTADWVLNALYYSEVIIRSEDYLLKAKVEEVSEEEKAKAFEAFKKKYGSLIVKKWYPISSSRCLKLIPLGSPTKRGLIKGENQVTTTYEAWVSQKNDYLNSVALAFDSAAEEYDFTISNNYINTWIRKKTIKELLKYVSPEHRLLEIGCGTGQEAVEISRYVKTIIATDVSKKMIELLSLKVRAKKLESKIIPVRLAASEIDKISEMFPDIKINGCYSFNGPLNCEPKIRTFVKHLWKILEPPGYFVCSIRNTICATEEISHIFSLQLDKLSPRKHQPIMVSVGGMDIPAFYYTPSIFVNIFKPYFKVEKIIGLPTFLPPAYLNDYYVRLRQYTSLLEKIDDLLSPHFPFNRFGDQNLFVFKKVIL</sequence>
<comment type="caution">
    <text evidence="2">The sequence shown here is derived from an EMBL/GenBank/DDBJ whole genome shotgun (WGS) entry which is preliminary data.</text>
</comment>
<dbReference type="InterPro" id="IPR012349">
    <property type="entry name" value="Split_barrel_FMN-bd"/>
</dbReference>
<feature type="domain" description="Methyltransferase type 11" evidence="1">
    <location>
        <begin position="221"/>
        <end position="324"/>
    </location>
</feature>
<reference evidence="2 3" key="1">
    <citation type="submission" date="2017-04" db="EMBL/GenBank/DDBJ databases">
        <title>Novel microbial lineages endemic to geothermal iron-oxide mats fill important gaps in the evolutionary history of Archaea.</title>
        <authorList>
            <person name="Jay Z.J."/>
            <person name="Beam J.P."/>
            <person name="Dlakic M."/>
            <person name="Rusch D.B."/>
            <person name="Kozubal M.A."/>
            <person name="Inskeep W.P."/>
        </authorList>
    </citation>
    <scope>NUCLEOTIDE SEQUENCE [LARGE SCALE GENOMIC DNA]</scope>
    <source>
        <strain evidence="2">OSP_D</strain>
    </source>
</reference>
<protein>
    <recommendedName>
        <fullName evidence="1">Methyltransferase type 11 domain-containing protein</fullName>
    </recommendedName>
</protein>
<evidence type="ECO:0000259" key="1">
    <source>
        <dbReference type="Pfam" id="PF08241"/>
    </source>
</evidence>
<dbReference type="CDD" id="cd02440">
    <property type="entry name" value="AdoMet_MTases"/>
    <property type="match status" value="1"/>
</dbReference>
<organism evidence="2 3">
    <name type="scientific">Candidatus Marsarchaeota G1 archaeon OSP_D</name>
    <dbReference type="NCBI Taxonomy" id="1978155"/>
    <lineage>
        <taxon>Archaea</taxon>
        <taxon>Candidatus Marsarchaeota</taxon>
        <taxon>Candidatus Marsarchaeota group 1</taxon>
    </lineage>
</organism>
<dbReference type="AlphaFoldDB" id="A0A2R6A6Q0"/>
<dbReference type="Gene3D" id="3.40.50.150">
    <property type="entry name" value="Vaccinia Virus protein VP39"/>
    <property type="match status" value="1"/>
</dbReference>
<proteinExistence type="predicted"/>
<evidence type="ECO:0000313" key="2">
    <source>
        <dbReference type="EMBL" id="PSN81973.1"/>
    </source>
</evidence>
<dbReference type="Proteomes" id="UP000240880">
    <property type="component" value="Unassembled WGS sequence"/>
</dbReference>
<dbReference type="SUPFAM" id="SSF53335">
    <property type="entry name" value="S-adenosyl-L-methionine-dependent methyltransferases"/>
    <property type="match status" value="1"/>
</dbReference>
<dbReference type="InterPro" id="IPR013216">
    <property type="entry name" value="Methyltransf_11"/>
</dbReference>
<dbReference type="Pfam" id="PF08241">
    <property type="entry name" value="Methyltransf_11"/>
    <property type="match status" value="1"/>
</dbReference>
<gene>
    <name evidence="2" type="ORF">B9Q01_09305</name>
</gene>
<evidence type="ECO:0000313" key="3">
    <source>
        <dbReference type="Proteomes" id="UP000240880"/>
    </source>
</evidence>
<dbReference type="Gene3D" id="2.30.110.10">
    <property type="entry name" value="Electron Transport, Fmn-binding Protein, Chain A"/>
    <property type="match status" value="1"/>
</dbReference>
<accession>A0A2R6A6Q0</accession>
<name>A0A2R6A6Q0_9ARCH</name>
<dbReference type="GO" id="GO:0008757">
    <property type="term" value="F:S-adenosylmethionine-dependent methyltransferase activity"/>
    <property type="evidence" value="ECO:0007669"/>
    <property type="project" value="InterPro"/>
</dbReference>
<dbReference type="InterPro" id="IPR029063">
    <property type="entry name" value="SAM-dependent_MTases_sf"/>
</dbReference>
<dbReference type="EMBL" id="NEXC01000111">
    <property type="protein sequence ID" value="PSN81973.1"/>
    <property type="molecule type" value="Genomic_DNA"/>
</dbReference>